<dbReference type="AlphaFoldDB" id="A0A0D2N4Q7"/>
<evidence type="ECO:0000256" key="2">
    <source>
        <dbReference type="SAM" id="SignalP"/>
    </source>
</evidence>
<dbReference type="STRING" id="945553.A0A0D2N4Q7"/>
<gene>
    <name evidence="3" type="ORF">HYPSUDRAFT_72725</name>
</gene>
<dbReference type="Proteomes" id="UP000054270">
    <property type="component" value="Unassembled WGS sequence"/>
</dbReference>
<evidence type="ECO:0000313" key="4">
    <source>
        <dbReference type="Proteomes" id="UP000054270"/>
    </source>
</evidence>
<proteinExistence type="predicted"/>
<dbReference type="EMBL" id="KN817692">
    <property type="protein sequence ID" value="KJA14144.1"/>
    <property type="molecule type" value="Genomic_DNA"/>
</dbReference>
<evidence type="ECO:0000256" key="1">
    <source>
        <dbReference type="SAM" id="MobiDB-lite"/>
    </source>
</evidence>
<dbReference type="OrthoDB" id="3095139at2759"/>
<reference evidence="4" key="1">
    <citation type="submission" date="2014-04" db="EMBL/GenBank/DDBJ databases">
        <title>Evolutionary Origins and Diversification of the Mycorrhizal Mutualists.</title>
        <authorList>
            <consortium name="DOE Joint Genome Institute"/>
            <consortium name="Mycorrhizal Genomics Consortium"/>
            <person name="Kohler A."/>
            <person name="Kuo A."/>
            <person name="Nagy L.G."/>
            <person name="Floudas D."/>
            <person name="Copeland A."/>
            <person name="Barry K.W."/>
            <person name="Cichocki N."/>
            <person name="Veneault-Fourrey C."/>
            <person name="LaButti K."/>
            <person name="Lindquist E.A."/>
            <person name="Lipzen A."/>
            <person name="Lundell T."/>
            <person name="Morin E."/>
            <person name="Murat C."/>
            <person name="Riley R."/>
            <person name="Ohm R."/>
            <person name="Sun H."/>
            <person name="Tunlid A."/>
            <person name="Henrissat B."/>
            <person name="Grigoriev I.V."/>
            <person name="Hibbett D.S."/>
            <person name="Martin F."/>
        </authorList>
    </citation>
    <scope>NUCLEOTIDE SEQUENCE [LARGE SCALE GENOMIC DNA]</scope>
    <source>
        <strain evidence="4">FD-334 SS-4</strain>
    </source>
</reference>
<accession>A0A0D2N4Q7</accession>
<feature type="signal peptide" evidence="2">
    <location>
        <begin position="1"/>
        <end position="21"/>
    </location>
</feature>
<sequence length="182" mass="19206">MYSIRIISFAAVLLGSLLANAAPLPAVSAHHVKPGSVFTAKPAHFHPPLPGHTSTQGSSSGHPVVALGHPNHEGYVPVAAVSHNPPAHMGTTHDASRYDAHTRAAGTGGFSSGSRVAVGAPTHVHVSNLNYIHPESNLPHQLHEKDTTKIVDAVHHASNFRSNNPRIVTPPPTTPPWRKGRN</sequence>
<organism evidence="3 4">
    <name type="scientific">Hypholoma sublateritium (strain FD-334 SS-4)</name>
    <dbReference type="NCBI Taxonomy" id="945553"/>
    <lineage>
        <taxon>Eukaryota</taxon>
        <taxon>Fungi</taxon>
        <taxon>Dikarya</taxon>
        <taxon>Basidiomycota</taxon>
        <taxon>Agaricomycotina</taxon>
        <taxon>Agaricomycetes</taxon>
        <taxon>Agaricomycetidae</taxon>
        <taxon>Agaricales</taxon>
        <taxon>Agaricineae</taxon>
        <taxon>Strophariaceae</taxon>
        <taxon>Hypholoma</taxon>
    </lineage>
</organism>
<protein>
    <submittedName>
        <fullName evidence="3">Uncharacterized protein</fullName>
    </submittedName>
</protein>
<keyword evidence="2" id="KW-0732">Signal</keyword>
<feature type="region of interest" description="Disordered" evidence="1">
    <location>
        <begin position="43"/>
        <end position="63"/>
    </location>
</feature>
<feature type="chain" id="PRO_5002247475" evidence="2">
    <location>
        <begin position="22"/>
        <end position="182"/>
    </location>
</feature>
<keyword evidence="4" id="KW-1185">Reference proteome</keyword>
<name>A0A0D2N4Q7_HYPSF</name>
<feature type="compositionally biased region" description="Low complexity" evidence="1">
    <location>
        <begin position="51"/>
        <end position="62"/>
    </location>
</feature>
<evidence type="ECO:0000313" key="3">
    <source>
        <dbReference type="EMBL" id="KJA14144.1"/>
    </source>
</evidence>
<feature type="region of interest" description="Disordered" evidence="1">
    <location>
        <begin position="161"/>
        <end position="182"/>
    </location>
</feature>